<dbReference type="PANTHER" id="PTHR33589:SF3">
    <property type="entry name" value="ZYMOGEN GRANULE MEMBRANE PROTEIN 16-LIKE"/>
    <property type="match status" value="1"/>
</dbReference>
<feature type="region of interest" description="Disordered" evidence="2">
    <location>
        <begin position="374"/>
        <end position="410"/>
    </location>
</feature>
<dbReference type="GO" id="GO:0030246">
    <property type="term" value="F:carbohydrate binding"/>
    <property type="evidence" value="ECO:0007669"/>
    <property type="project" value="UniProtKB-KW"/>
</dbReference>
<gene>
    <name evidence="5" type="ORF">D9Q98_001102</name>
</gene>
<dbReference type="PANTHER" id="PTHR33589">
    <property type="entry name" value="OS11G0524900 PROTEIN"/>
    <property type="match status" value="1"/>
</dbReference>
<feature type="region of interest" description="Disordered" evidence="2">
    <location>
        <begin position="665"/>
        <end position="689"/>
    </location>
</feature>
<feature type="region of interest" description="Disordered" evidence="2">
    <location>
        <begin position="940"/>
        <end position="959"/>
    </location>
</feature>
<keyword evidence="6" id="KW-1185">Reference proteome</keyword>
<dbReference type="InterPro" id="IPR036749">
    <property type="entry name" value="Expansin_CBD_sf"/>
</dbReference>
<feature type="compositionally biased region" description="Low complexity" evidence="2">
    <location>
        <begin position="821"/>
        <end position="839"/>
    </location>
</feature>
<keyword evidence="1" id="KW-0430">Lectin</keyword>
<feature type="compositionally biased region" description="Pro residues" evidence="2">
    <location>
        <begin position="241"/>
        <end position="251"/>
    </location>
</feature>
<feature type="compositionally biased region" description="Low complexity" evidence="2">
    <location>
        <begin position="857"/>
        <end position="870"/>
    </location>
</feature>
<dbReference type="InterPro" id="IPR052321">
    <property type="entry name" value="PolyBind_ProtTraffic"/>
</dbReference>
<feature type="compositionally biased region" description="Low complexity" evidence="2">
    <location>
        <begin position="252"/>
        <end position="274"/>
    </location>
</feature>
<feature type="chain" id="PRO_5039698960" description="Expansin-like CBD domain-containing protein" evidence="3">
    <location>
        <begin position="22"/>
        <end position="959"/>
    </location>
</feature>
<feature type="region of interest" description="Disordered" evidence="2">
    <location>
        <begin position="223"/>
        <end position="274"/>
    </location>
</feature>
<dbReference type="Proteomes" id="UP001055712">
    <property type="component" value="Unassembled WGS sequence"/>
</dbReference>
<feature type="compositionally biased region" description="Low complexity" evidence="2">
    <location>
        <begin position="223"/>
        <end position="233"/>
    </location>
</feature>
<name>A0A9D4Z2P6_CHLVU</name>
<accession>A0A9D4Z2P6</accession>
<keyword evidence="3" id="KW-0732">Signal</keyword>
<feature type="region of interest" description="Disordered" evidence="2">
    <location>
        <begin position="429"/>
        <end position="452"/>
    </location>
</feature>
<feature type="compositionally biased region" description="Low complexity" evidence="2">
    <location>
        <begin position="435"/>
        <end position="445"/>
    </location>
</feature>
<dbReference type="PROSITE" id="PS50843">
    <property type="entry name" value="EXPANSIN_CBD"/>
    <property type="match status" value="1"/>
</dbReference>
<proteinExistence type="predicted"/>
<feature type="signal peptide" evidence="3">
    <location>
        <begin position="1"/>
        <end position="21"/>
    </location>
</feature>
<evidence type="ECO:0000313" key="5">
    <source>
        <dbReference type="EMBL" id="KAI3438682.1"/>
    </source>
</evidence>
<feature type="region of interest" description="Disordered" evidence="2">
    <location>
        <begin position="490"/>
        <end position="520"/>
    </location>
</feature>
<dbReference type="OrthoDB" id="406505at2759"/>
<feature type="region of interest" description="Disordered" evidence="2">
    <location>
        <begin position="185"/>
        <end position="206"/>
    </location>
</feature>
<feature type="region of interest" description="Disordered" evidence="2">
    <location>
        <begin position="765"/>
        <end position="921"/>
    </location>
</feature>
<reference evidence="5" key="2">
    <citation type="submission" date="2020-11" db="EMBL/GenBank/DDBJ databases">
        <authorList>
            <person name="Cecchin M."/>
            <person name="Marcolungo L."/>
            <person name="Rossato M."/>
            <person name="Girolomoni L."/>
            <person name="Cosentino E."/>
            <person name="Cuine S."/>
            <person name="Li-Beisson Y."/>
            <person name="Delledonne M."/>
            <person name="Ballottari M."/>
        </authorList>
    </citation>
    <scope>NUCLEOTIDE SEQUENCE</scope>
    <source>
        <strain evidence="5">211/11P</strain>
        <tissue evidence="5">Whole cell</tissue>
    </source>
</reference>
<evidence type="ECO:0000256" key="3">
    <source>
        <dbReference type="SAM" id="SignalP"/>
    </source>
</evidence>
<reference evidence="5" key="1">
    <citation type="journal article" date="2019" name="Plant J.">
        <title>Chlorella vulgaris genome assembly and annotation reveals the molecular basis for metabolic acclimation to high light conditions.</title>
        <authorList>
            <person name="Cecchin M."/>
            <person name="Marcolungo L."/>
            <person name="Rossato M."/>
            <person name="Girolomoni L."/>
            <person name="Cosentino E."/>
            <person name="Cuine S."/>
            <person name="Li-Beisson Y."/>
            <person name="Delledonne M."/>
            <person name="Ballottari M."/>
        </authorList>
    </citation>
    <scope>NUCLEOTIDE SEQUENCE</scope>
    <source>
        <strain evidence="5">211/11P</strain>
    </source>
</reference>
<comment type="caution">
    <text evidence="5">The sequence shown here is derived from an EMBL/GenBank/DDBJ whole genome shotgun (WGS) entry which is preliminary data.</text>
</comment>
<protein>
    <recommendedName>
        <fullName evidence="4">Expansin-like CBD domain-containing protein</fullName>
    </recommendedName>
</protein>
<evidence type="ECO:0000256" key="1">
    <source>
        <dbReference type="ARBA" id="ARBA00022734"/>
    </source>
</evidence>
<evidence type="ECO:0000259" key="4">
    <source>
        <dbReference type="PROSITE" id="PS50843"/>
    </source>
</evidence>
<feature type="domain" description="Expansin-like CBD" evidence="4">
    <location>
        <begin position="81"/>
        <end position="165"/>
    </location>
</feature>
<feature type="compositionally biased region" description="Low complexity" evidence="2">
    <location>
        <begin position="904"/>
        <end position="913"/>
    </location>
</feature>
<dbReference type="InterPro" id="IPR007117">
    <property type="entry name" value="Expansin_CBD"/>
</dbReference>
<evidence type="ECO:0000256" key="2">
    <source>
        <dbReference type="SAM" id="MobiDB-lite"/>
    </source>
</evidence>
<dbReference type="AlphaFoldDB" id="A0A9D4Z2P6"/>
<evidence type="ECO:0000313" key="6">
    <source>
        <dbReference type="Proteomes" id="UP001055712"/>
    </source>
</evidence>
<dbReference type="EMBL" id="SIDB01000001">
    <property type="protein sequence ID" value="KAI3438682.1"/>
    <property type="molecule type" value="Genomic_DNA"/>
</dbReference>
<sequence>MLCRFLAQAASCFAAPGGGVASTVTLTLQDSCAGCADNVVALPLLVLSRLAPVTQAAIPVTCQPRSNIEVVVEGYSLLGPGWLRLHLEQVGGSGGIIALWLRSTAASDDAASWRELTNVAGTAAWELSGVPPAPLDLLIQPADGAPLVARAVVPATGATGTFATSVQVRPTDSPSLGSLDTRALDAKAEPASEAAPASGAVPAAPAPEAVPAAQGVLAPAAEAQGAAATAEQAMADRRQPVPEPAPEPMPAAAPVHEPAPEAPTAAVQTATATTESRRAAAAAALAPSLLLDVEQRVQAAAAQAQWDQWEVARVAPWVEAPVMGPPALIPPPLPEVTPPAAPGPGLYEQLLEQPQPKPEGPTLNAATMALGLMPPAPANAAGHDLKPNSNRMAALQKTPPPQPEWVPAAVPAPLADPDAVSLAAPVTHGADETAAHSAPTTASAPEEGDSGGGSSIGLVVGAAVGGGGAAVALAACTCCMLARRRRPRHNAESSAAASAGSQPNRLDNPRGDQPGKPGMDLHIAQQHQHQHQLEAMGAYSYHLAHLQLPSAAQALPNDPQHQALDYVLSQYSPRRAPIASTAKPALGAGKPPLPPVRTGAREAAATAWLPPHQQHFNPPHLGASVGSDLLSSREHLLMFQLDAAGGSYRATDHILESSPWLDPHFPHPQSWQPQPVLPLHQSPPQPAFVSGSAQAELLGSWTPHPALPCQASRADRLERPAGGIWQGGSAAGAPLRSTAEYGQLSLAEQHRRQLSLLGSLQENELWSDTSPRAPPHLQEPLPPSAAGLPTPSGPHQFPPHSPTFSLDSMQSQGEEQGGSGVLPQVPGQGRQPQAQQAQQEGSLPAPARQSLLSAVLQHQQQSARSAQPPSFLHRGEAGIGAGCHPAGMLASTPLQWQPEPPPAAHAAAASLPPGSRHFGGSFLLRSDSFDSTASLGLYSRESVLDSQGPPHPPQQQQQQ</sequence>
<organism evidence="5 6">
    <name type="scientific">Chlorella vulgaris</name>
    <name type="common">Green alga</name>
    <dbReference type="NCBI Taxonomy" id="3077"/>
    <lineage>
        <taxon>Eukaryota</taxon>
        <taxon>Viridiplantae</taxon>
        <taxon>Chlorophyta</taxon>
        <taxon>core chlorophytes</taxon>
        <taxon>Trebouxiophyceae</taxon>
        <taxon>Chlorellales</taxon>
        <taxon>Chlorellaceae</taxon>
        <taxon>Chlorella clade</taxon>
        <taxon>Chlorella</taxon>
    </lineage>
</organism>
<feature type="compositionally biased region" description="Low complexity" evidence="2">
    <location>
        <begin position="492"/>
        <end position="501"/>
    </location>
</feature>
<dbReference type="Gene3D" id="2.60.40.760">
    <property type="entry name" value="Expansin, cellulose-binding-like domain"/>
    <property type="match status" value="1"/>
</dbReference>
<feature type="compositionally biased region" description="Low complexity" evidence="2">
    <location>
        <begin position="191"/>
        <end position="206"/>
    </location>
</feature>